<dbReference type="Proteomes" id="UP000007754">
    <property type="component" value="Unplaced"/>
</dbReference>
<reference evidence="2" key="2">
    <citation type="submission" date="2025-09" db="UniProtKB">
        <authorList>
            <consortium name="Ensembl"/>
        </authorList>
    </citation>
    <scope>IDENTIFICATION</scope>
</reference>
<sequence length="105" mass="12062">MPPQSLSPFVPIVTHHMACLMGSWERQSGKFWWKADSPSAPRGQPGGHRVPGGAQDKEFEASTWKLTLEEKIPIAVQAWQFRLMNSHNPEMLCWCQVCCRWVWDP</sequence>
<evidence type="ECO:0000313" key="2">
    <source>
        <dbReference type="Ensembl" id="ENSTGUP00000031612.1"/>
    </source>
</evidence>
<accession>A0A674H9P3</accession>
<keyword evidence="3" id="KW-1185">Reference proteome</keyword>
<organism evidence="2 3">
    <name type="scientific">Taeniopygia guttata</name>
    <name type="common">Zebra finch</name>
    <name type="synonym">Poephila guttata</name>
    <dbReference type="NCBI Taxonomy" id="59729"/>
    <lineage>
        <taxon>Eukaryota</taxon>
        <taxon>Metazoa</taxon>
        <taxon>Chordata</taxon>
        <taxon>Craniata</taxon>
        <taxon>Vertebrata</taxon>
        <taxon>Euteleostomi</taxon>
        <taxon>Archelosauria</taxon>
        <taxon>Archosauria</taxon>
        <taxon>Dinosauria</taxon>
        <taxon>Saurischia</taxon>
        <taxon>Theropoda</taxon>
        <taxon>Coelurosauria</taxon>
        <taxon>Aves</taxon>
        <taxon>Neognathae</taxon>
        <taxon>Neoaves</taxon>
        <taxon>Telluraves</taxon>
        <taxon>Australaves</taxon>
        <taxon>Passeriformes</taxon>
        <taxon>Passeroidea</taxon>
        <taxon>Estrildidae</taxon>
        <taxon>Estrildinae</taxon>
        <taxon>Taeniopygia</taxon>
    </lineage>
</organism>
<dbReference type="Ensembl" id="ENSTGUT00000039104.1">
    <property type="protein sequence ID" value="ENSTGUP00000031612.1"/>
    <property type="gene ID" value="ENSTGUG00000026434.1"/>
</dbReference>
<name>A0A674H9P3_TAEGU</name>
<evidence type="ECO:0000313" key="3">
    <source>
        <dbReference type="Proteomes" id="UP000007754"/>
    </source>
</evidence>
<evidence type="ECO:0000256" key="1">
    <source>
        <dbReference type="SAM" id="MobiDB-lite"/>
    </source>
</evidence>
<dbReference type="InParanoid" id="A0A674H9P3"/>
<dbReference type="AlphaFoldDB" id="A0A674H9P3"/>
<reference evidence="2" key="1">
    <citation type="submission" date="2025-08" db="UniProtKB">
        <authorList>
            <consortium name="Ensembl"/>
        </authorList>
    </citation>
    <scope>IDENTIFICATION</scope>
</reference>
<feature type="region of interest" description="Disordered" evidence="1">
    <location>
        <begin position="35"/>
        <end position="55"/>
    </location>
</feature>
<proteinExistence type="predicted"/>
<protein>
    <submittedName>
        <fullName evidence="2">Uncharacterized protein</fullName>
    </submittedName>
</protein>